<evidence type="ECO:0000313" key="3">
    <source>
        <dbReference type="Proteomes" id="UP000291116"/>
    </source>
</evidence>
<gene>
    <name evidence="2" type="ORF">PSNMU_V1.4_AUG-EV-PASAV3_0018840</name>
</gene>
<proteinExistence type="predicted"/>
<sequence>MSDGEWVMLTSWDAYISDTLSSGYNTYSPSHYYGISTSFPTSFLMHDSTMVDEETGKRSACFDDMRLLNQDGGTFFNEFRRSIQIVHQDVSTVTVDLEQHWSTSFFVDEGAAIDSIFYSFKEGLFSQKCYEEPNVRNNGMAFDTITISCNLLTPVAYLEICVADDSGFVNLEDRAVIPKCCHSQLSAEVPTVCYFVEIQCESLCTNDGDNDGMLDRKLRGSETGVTSE</sequence>
<name>A0A448YZ92_9STRA</name>
<accession>A0A448YZ92</accession>
<evidence type="ECO:0000313" key="2">
    <source>
        <dbReference type="EMBL" id="VEU35157.1"/>
    </source>
</evidence>
<reference evidence="2 3" key="1">
    <citation type="submission" date="2019-01" db="EMBL/GenBank/DDBJ databases">
        <authorList>
            <person name="Ferrante I. M."/>
        </authorList>
    </citation>
    <scope>NUCLEOTIDE SEQUENCE [LARGE SCALE GENOMIC DNA]</scope>
    <source>
        <strain evidence="2 3">B856</strain>
    </source>
</reference>
<keyword evidence="3" id="KW-1185">Reference proteome</keyword>
<organism evidence="2 3">
    <name type="scientific">Pseudo-nitzschia multistriata</name>
    <dbReference type="NCBI Taxonomy" id="183589"/>
    <lineage>
        <taxon>Eukaryota</taxon>
        <taxon>Sar</taxon>
        <taxon>Stramenopiles</taxon>
        <taxon>Ochrophyta</taxon>
        <taxon>Bacillariophyta</taxon>
        <taxon>Bacillariophyceae</taxon>
        <taxon>Bacillariophycidae</taxon>
        <taxon>Bacillariales</taxon>
        <taxon>Bacillariaceae</taxon>
        <taxon>Pseudo-nitzschia</taxon>
    </lineage>
</organism>
<dbReference type="AlphaFoldDB" id="A0A448YZ92"/>
<dbReference type="Pfam" id="PF24636">
    <property type="entry name" value="DUF7633"/>
    <property type="match status" value="1"/>
</dbReference>
<protein>
    <recommendedName>
        <fullName evidence="1">DUF7633 domain-containing protein</fullName>
    </recommendedName>
</protein>
<dbReference type="Proteomes" id="UP000291116">
    <property type="component" value="Unassembled WGS sequence"/>
</dbReference>
<feature type="domain" description="DUF7633" evidence="1">
    <location>
        <begin position="70"/>
        <end position="198"/>
    </location>
</feature>
<dbReference type="InterPro" id="IPR056050">
    <property type="entry name" value="DUF7633"/>
</dbReference>
<evidence type="ECO:0000259" key="1">
    <source>
        <dbReference type="Pfam" id="PF24636"/>
    </source>
</evidence>
<dbReference type="EMBL" id="CAACVS010000050">
    <property type="protein sequence ID" value="VEU35157.1"/>
    <property type="molecule type" value="Genomic_DNA"/>
</dbReference>